<evidence type="ECO:0000256" key="1">
    <source>
        <dbReference type="SAM" id="SignalP"/>
    </source>
</evidence>
<dbReference type="GO" id="GO:0098703">
    <property type="term" value="P:calcium ion import across plasma membrane"/>
    <property type="evidence" value="ECO:0007669"/>
    <property type="project" value="InterPro"/>
</dbReference>
<dbReference type="PANTHER" id="PTHR39142">
    <property type="entry name" value="MID1P"/>
    <property type="match status" value="1"/>
</dbReference>
<feature type="chain" id="PRO_5034694945" evidence="1">
    <location>
        <begin position="18"/>
        <end position="483"/>
    </location>
</feature>
<dbReference type="PANTHER" id="PTHR39142:SF1">
    <property type="entry name" value="AEL197CP"/>
    <property type="match status" value="1"/>
</dbReference>
<accession>A0A8H5GJF1</accession>
<comment type="caution">
    <text evidence="2">The sequence shown here is derived from an EMBL/GenBank/DDBJ whole genome shotgun (WGS) entry which is preliminary data.</text>
</comment>
<organism evidence="2 3">
    <name type="scientific">Tetrapyrgos nigripes</name>
    <dbReference type="NCBI Taxonomy" id="182062"/>
    <lineage>
        <taxon>Eukaryota</taxon>
        <taxon>Fungi</taxon>
        <taxon>Dikarya</taxon>
        <taxon>Basidiomycota</taxon>
        <taxon>Agaricomycotina</taxon>
        <taxon>Agaricomycetes</taxon>
        <taxon>Agaricomycetidae</taxon>
        <taxon>Agaricales</taxon>
        <taxon>Marasmiineae</taxon>
        <taxon>Marasmiaceae</taxon>
        <taxon>Tetrapyrgos</taxon>
    </lineage>
</organism>
<keyword evidence="1" id="KW-0732">Signal</keyword>
<dbReference type="OrthoDB" id="5405745at2759"/>
<name>A0A8H5GJF1_9AGAR</name>
<keyword evidence="3" id="KW-1185">Reference proteome</keyword>
<dbReference type="Proteomes" id="UP000559256">
    <property type="component" value="Unassembled WGS sequence"/>
</dbReference>
<dbReference type="Pfam" id="PF12929">
    <property type="entry name" value="Mid1"/>
    <property type="match status" value="1"/>
</dbReference>
<dbReference type="InterPro" id="IPR024338">
    <property type="entry name" value="MID1/Yam8"/>
</dbReference>
<dbReference type="AlphaFoldDB" id="A0A8H5GJF1"/>
<protein>
    <submittedName>
        <fullName evidence="2">Uncharacterized protein</fullName>
    </submittedName>
</protein>
<gene>
    <name evidence="2" type="ORF">D9758_006697</name>
</gene>
<dbReference type="GO" id="GO:0005262">
    <property type="term" value="F:calcium channel activity"/>
    <property type="evidence" value="ECO:0007669"/>
    <property type="project" value="InterPro"/>
</dbReference>
<evidence type="ECO:0000313" key="3">
    <source>
        <dbReference type="Proteomes" id="UP000559256"/>
    </source>
</evidence>
<reference evidence="2 3" key="1">
    <citation type="journal article" date="2020" name="ISME J.">
        <title>Uncovering the hidden diversity of litter-decomposition mechanisms in mushroom-forming fungi.</title>
        <authorList>
            <person name="Floudas D."/>
            <person name="Bentzer J."/>
            <person name="Ahren D."/>
            <person name="Johansson T."/>
            <person name="Persson P."/>
            <person name="Tunlid A."/>
        </authorList>
    </citation>
    <scope>NUCLEOTIDE SEQUENCE [LARGE SCALE GENOMIC DNA]</scope>
    <source>
        <strain evidence="2 3">CBS 291.85</strain>
    </source>
</reference>
<feature type="signal peptide" evidence="1">
    <location>
        <begin position="1"/>
        <end position="17"/>
    </location>
</feature>
<dbReference type="EMBL" id="JAACJM010000025">
    <property type="protein sequence ID" value="KAF5365997.1"/>
    <property type="molecule type" value="Genomic_DNA"/>
</dbReference>
<evidence type="ECO:0000313" key="2">
    <source>
        <dbReference type="EMBL" id="KAF5365997.1"/>
    </source>
</evidence>
<sequence>MLPETLIWLLNAALVLAQSRQQVALNSFLSLNTQSLSSSSFLLPSASNLSISVALCSGNLGSATTRFFVTNASTTVDPGPQGGTDVFEIDVGNGLGIFSGTFPNGGILAVDKGDESLSFQIGASDNGPLLETLETLPLFGDSTANQVLLFSPPFDPPSISDPSFPNYTLPIPGLDAPSPPSSSPNFTLVIAPTSASTPLTSLQQTACMISSQTSSGRIANQSLWLRDSDGWRTQWILEGLNPQTNYTAYVVQDSTKLSGPIYFTTKTPAFDCPLVASLPYCPKISYAIPLATPQTDLSVYDSRSIPSSISDPLIGYLRNFTKSLSTFACGRDYYSPLQTCADCQREYQTWLCTISFPRCGEASPSASASSRSLQRRNGDQAVLAVPALASQSKGDPSRNSNFPAFGSSYQLLLPCIETCFAADRACPSFLGFGCPDVNYNANVSYAVGFIDKIKTTKERSGLTGAAQDRYGNVWCNSGGGDPL</sequence>
<proteinExistence type="predicted"/>